<feature type="region of interest" description="Disordered" evidence="1">
    <location>
        <begin position="119"/>
        <end position="141"/>
    </location>
</feature>
<dbReference type="RefSeq" id="WP_054464575.1">
    <property type="nucleotide sequence ID" value="NZ_CP159837.1"/>
</dbReference>
<accession>A0AAU8JJ86</accession>
<gene>
    <name evidence="4" type="ORF">ABWT76_001685</name>
</gene>
<dbReference type="Pfam" id="PF26355">
    <property type="entry name" value="HTH_VMAP-M9"/>
    <property type="match status" value="1"/>
</dbReference>
<evidence type="ECO:0000313" key="4">
    <source>
        <dbReference type="EMBL" id="XCM38811.1"/>
    </source>
</evidence>
<dbReference type="EMBL" id="CP159837">
    <property type="protein sequence ID" value="XCM38811.1"/>
    <property type="molecule type" value="Genomic_DNA"/>
</dbReference>
<feature type="compositionally biased region" description="Low complexity" evidence="1">
    <location>
        <begin position="126"/>
        <end position="135"/>
    </location>
</feature>
<name>A0AAU8JJ86_9CYAN</name>
<dbReference type="AlphaFoldDB" id="A0AAU8JJ86"/>
<organism evidence="4">
    <name type="scientific">Planktothricoides raciborskii GIHE-MW2</name>
    <dbReference type="NCBI Taxonomy" id="2792601"/>
    <lineage>
        <taxon>Bacteria</taxon>
        <taxon>Bacillati</taxon>
        <taxon>Cyanobacteriota</taxon>
        <taxon>Cyanophyceae</taxon>
        <taxon>Oscillatoriophycideae</taxon>
        <taxon>Oscillatoriales</taxon>
        <taxon>Oscillatoriaceae</taxon>
        <taxon>Planktothricoides</taxon>
    </lineage>
</organism>
<dbReference type="InterPro" id="IPR027417">
    <property type="entry name" value="P-loop_NTPase"/>
</dbReference>
<evidence type="ECO:0000259" key="2">
    <source>
        <dbReference type="Pfam" id="PF00931"/>
    </source>
</evidence>
<reference evidence="4" key="1">
    <citation type="submission" date="2024-07" db="EMBL/GenBank/DDBJ databases">
        <authorList>
            <person name="Kim Y.J."/>
            <person name="Jeong J.Y."/>
        </authorList>
    </citation>
    <scope>NUCLEOTIDE SEQUENCE</scope>
    <source>
        <strain evidence="4">GIHE-MW2</strain>
    </source>
</reference>
<feature type="domain" description="vWA-MoxR associated protein N-terminal HTH" evidence="3">
    <location>
        <begin position="1"/>
        <end position="83"/>
    </location>
</feature>
<proteinExistence type="predicted"/>
<dbReference type="PRINTS" id="PR00364">
    <property type="entry name" value="DISEASERSIST"/>
</dbReference>
<evidence type="ECO:0000259" key="3">
    <source>
        <dbReference type="Pfam" id="PF26355"/>
    </source>
</evidence>
<dbReference type="SUPFAM" id="SSF52540">
    <property type="entry name" value="P-loop containing nucleoside triphosphate hydrolases"/>
    <property type="match status" value="1"/>
</dbReference>
<sequence>MDVNEVLAWADKLVFAKTGAHLNNLQQAILAEAWDSQKYQEIAEDYRCTEANVKRVAGGLWKLISDELGEKVNKKNFRATMERFFIYNSTVSNSNNKFLNNKFIGKSITVCGESWHSEEAAKKRSPTSTSSTSSSDQPEQCHDLTEAPYTFPFNNRTAEISQLKQWILSENTQIVTIFGWPGIGKSTLAKKLVEEIKDNFDYILWRQCNDSLNQTSLETHLIEFFCQNKDSKDSKDSKQRSRSSILDYLRLSRCLIILDDFQESFTPGELAGTYRPELENYGKFLKEMARSPHNSCVLLLSWEKPTEIATLEGQKCPCRSLQLGGLGELATEILAEKELKDRHKWSQLIQLYGGNPSWLNITAATIDDLFNGSVDRFLSYPSLFLGDLEPILDEYYQRLSPSEKMVILWLANQEAADMFQKPAEFTLSDADFLKAVQSLRKRGLLEKISDNNGASLFAVPALIKNYVKNR</sequence>
<dbReference type="Gene3D" id="3.40.50.300">
    <property type="entry name" value="P-loop containing nucleotide triphosphate hydrolases"/>
    <property type="match status" value="1"/>
</dbReference>
<dbReference type="GO" id="GO:0043531">
    <property type="term" value="F:ADP binding"/>
    <property type="evidence" value="ECO:0007669"/>
    <property type="project" value="InterPro"/>
</dbReference>
<evidence type="ECO:0000256" key="1">
    <source>
        <dbReference type="SAM" id="MobiDB-lite"/>
    </source>
</evidence>
<feature type="domain" description="NB-ARC" evidence="2">
    <location>
        <begin position="158"/>
        <end position="263"/>
    </location>
</feature>
<protein>
    <submittedName>
        <fullName evidence="4">NB-ARC domain-containing protein</fullName>
    </submittedName>
</protein>
<dbReference type="InterPro" id="IPR002182">
    <property type="entry name" value="NB-ARC"/>
</dbReference>
<dbReference type="Pfam" id="PF00931">
    <property type="entry name" value="NB-ARC"/>
    <property type="match status" value="1"/>
</dbReference>
<dbReference type="InterPro" id="IPR058651">
    <property type="entry name" value="HTH_VMAP-M9"/>
</dbReference>